<name>A0AAD8P7N3_BABGI</name>
<comment type="caution">
    <text evidence="3">The sequence shown here is derived from an EMBL/GenBank/DDBJ whole genome shotgun (WGS) entry which is preliminary data.</text>
</comment>
<dbReference type="Pfam" id="PF10607">
    <property type="entry name" value="CTLH"/>
    <property type="match status" value="1"/>
</dbReference>
<dbReference type="InterPro" id="IPR006595">
    <property type="entry name" value="CTLH_C"/>
</dbReference>
<sequence length="232" mass="26450">MTSPSRESESVEPRHGDAMALDSPRVSSLTSDSGQLYFSCFTKALSDVKVKETDLEHIVMNYLFNNMYEESYRNFVEECGYQGPDHRETLSHRIQAKKAVMEGRTDDVMNIINDIEPNILKNNLDIQFNLLSSGLVDHVKQGDMMGALKYGRNVLSPLVQRNTQLIESLEEIMSLFSFKDLNNPEAVEIMSKVKRPDQTALLLDKAILDHFELSKGTILECLVKEAKWFYYG</sequence>
<evidence type="ECO:0000256" key="1">
    <source>
        <dbReference type="SAM" id="MobiDB-lite"/>
    </source>
</evidence>
<feature type="compositionally biased region" description="Basic and acidic residues" evidence="1">
    <location>
        <begin position="1"/>
        <end position="17"/>
    </location>
</feature>
<dbReference type="InterPro" id="IPR050618">
    <property type="entry name" value="Ubq-SigPath_Reg"/>
</dbReference>
<evidence type="ECO:0000259" key="2">
    <source>
        <dbReference type="PROSITE" id="PS50897"/>
    </source>
</evidence>
<dbReference type="AlphaFoldDB" id="A0AAD8P7N3"/>
<dbReference type="PROSITE" id="PS50897">
    <property type="entry name" value="CTLH"/>
    <property type="match status" value="1"/>
</dbReference>
<dbReference type="SMART" id="SM00668">
    <property type="entry name" value="CTLH"/>
    <property type="match status" value="1"/>
</dbReference>
<dbReference type="Proteomes" id="UP001230268">
    <property type="component" value="Unassembled WGS sequence"/>
</dbReference>
<evidence type="ECO:0000313" key="4">
    <source>
        <dbReference type="Proteomes" id="UP001230268"/>
    </source>
</evidence>
<evidence type="ECO:0000313" key="3">
    <source>
        <dbReference type="EMBL" id="KAK1441780.1"/>
    </source>
</evidence>
<protein>
    <recommendedName>
        <fullName evidence="2">CTLH domain-containing protein</fullName>
    </recommendedName>
</protein>
<dbReference type="EMBL" id="JAVEPI010000005">
    <property type="protein sequence ID" value="KAK1441780.1"/>
    <property type="molecule type" value="Genomic_DNA"/>
</dbReference>
<organism evidence="3 4">
    <name type="scientific">Babesia gibsoni</name>
    <dbReference type="NCBI Taxonomy" id="33632"/>
    <lineage>
        <taxon>Eukaryota</taxon>
        <taxon>Sar</taxon>
        <taxon>Alveolata</taxon>
        <taxon>Apicomplexa</taxon>
        <taxon>Aconoidasida</taxon>
        <taxon>Piroplasmida</taxon>
        <taxon>Babesiidae</taxon>
        <taxon>Babesia</taxon>
    </lineage>
</organism>
<gene>
    <name evidence="3" type="ORF">BgAZ_501120</name>
</gene>
<feature type="region of interest" description="Disordered" evidence="1">
    <location>
        <begin position="1"/>
        <end position="26"/>
    </location>
</feature>
<feature type="domain" description="CTLH" evidence="2">
    <location>
        <begin position="89"/>
        <end position="146"/>
    </location>
</feature>
<dbReference type="PANTHER" id="PTHR12864">
    <property type="entry name" value="RAN BINDING PROTEIN 9-RELATED"/>
    <property type="match status" value="1"/>
</dbReference>
<dbReference type="InterPro" id="IPR024964">
    <property type="entry name" value="CTLH/CRA"/>
</dbReference>
<proteinExistence type="predicted"/>
<accession>A0AAD8P7N3</accession>
<keyword evidence="4" id="KW-1185">Reference proteome</keyword>
<reference evidence="3" key="1">
    <citation type="submission" date="2023-08" db="EMBL/GenBank/DDBJ databases">
        <title>Draft sequence of the Babesia gibsoni genome.</title>
        <authorList>
            <person name="Yamagishi J.Y."/>
            <person name="Xuan X.X."/>
        </authorList>
    </citation>
    <scope>NUCLEOTIDE SEQUENCE</scope>
    <source>
        <strain evidence="3">Azabu</strain>
    </source>
</reference>